<dbReference type="InterPro" id="IPR045471">
    <property type="entry name" value="DUF6494"/>
</dbReference>
<organism evidence="1 2">
    <name type="scientific">Methylotenera mobilis</name>
    <dbReference type="NCBI Taxonomy" id="359408"/>
    <lineage>
        <taxon>Bacteria</taxon>
        <taxon>Pseudomonadati</taxon>
        <taxon>Pseudomonadota</taxon>
        <taxon>Betaproteobacteria</taxon>
        <taxon>Nitrosomonadales</taxon>
        <taxon>Methylophilaceae</taxon>
        <taxon>Methylotenera</taxon>
    </lineage>
</organism>
<comment type="caution">
    <text evidence="1">The sequence shown here is derived from an EMBL/GenBank/DDBJ whole genome shotgun (WGS) entry which is preliminary data.</text>
</comment>
<dbReference type="EMBL" id="DNAA01000217">
    <property type="protein sequence ID" value="HBA09698.1"/>
    <property type="molecule type" value="Genomic_DNA"/>
</dbReference>
<evidence type="ECO:0000313" key="1">
    <source>
        <dbReference type="EMBL" id="HBA09698.1"/>
    </source>
</evidence>
<proteinExistence type="predicted"/>
<protein>
    <submittedName>
        <fullName evidence="1">Uncharacterized protein</fullName>
    </submittedName>
</protein>
<gene>
    <name evidence="1" type="ORF">DCW48_09200</name>
</gene>
<dbReference type="AlphaFoldDB" id="A0A351RCC7"/>
<dbReference type="Pfam" id="PF20104">
    <property type="entry name" value="DUF6494"/>
    <property type="match status" value="1"/>
</dbReference>
<dbReference type="STRING" id="1132855.GCA_000384255_01489"/>
<evidence type="ECO:0000313" key="2">
    <source>
        <dbReference type="Proteomes" id="UP000264313"/>
    </source>
</evidence>
<name>A0A351RCC7_9PROT</name>
<sequence>MNNDTFNMSIRQFLKMVGINSQREIEQAVAQACAKRELHGNEKLPVKMTLAIGALNLNVSFDGVVELD</sequence>
<dbReference type="Proteomes" id="UP000264313">
    <property type="component" value="Unassembled WGS sequence"/>
</dbReference>
<accession>A0A351RCC7</accession>
<reference evidence="1 2" key="1">
    <citation type="journal article" date="2018" name="Nat. Biotechnol.">
        <title>A standardized bacterial taxonomy based on genome phylogeny substantially revises the tree of life.</title>
        <authorList>
            <person name="Parks D.H."/>
            <person name="Chuvochina M."/>
            <person name="Waite D.W."/>
            <person name="Rinke C."/>
            <person name="Skarshewski A."/>
            <person name="Chaumeil P.A."/>
            <person name="Hugenholtz P."/>
        </authorList>
    </citation>
    <scope>NUCLEOTIDE SEQUENCE [LARGE SCALE GENOMIC DNA]</scope>
    <source>
        <strain evidence="1">UBA9958</strain>
    </source>
</reference>